<gene>
    <name evidence="2" type="ORF">Tci_898544</name>
</gene>
<comment type="caution">
    <text evidence="2">The sequence shown here is derived from an EMBL/GenBank/DDBJ whole genome shotgun (WGS) entry which is preliminary data.</text>
</comment>
<evidence type="ECO:0000313" key="2">
    <source>
        <dbReference type="EMBL" id="GFD26575.1"/>
    </source>
</evidence>
<sequence>MTDVTAPTGQASTMAPKVRSNDQSLPHQMGANWVSQVQCK</sequence>
<evidence type="ECO:0000256" key="1">
    <source>
        <dbReference type="SAM" id="MobiDB-lite"/>
    </source>
</evidence>
<dbReference type="AlphaFoldDB" id="A0A699UUH0"/>
<accession>A0A699UUH0</accession>
<name>A0A699UUH0_TANCI</name>
<feature type="region of interest" description="Disordered" evidence="1">
    <location>
        <begin position="1"/>
        <end position="40"/>
    </location>
</feature>
<organism evidence="2">
    <name type="scientific">Tanacetum cinerariifolium</name>
    <name type="common">Dalmatian daisy</name>
    <name type="synonym">Chrysanthemum cinerariifolium</name>
    <dbReference type="NCBI Taxonomy" id="118510"/>
    <lineage>
        <taxon>Eukaryota</taxon>
        <taxon>Viridiplantae</taxon>
        <taxon>Streptophyta</taxon>
        <taxon>Embryophyta</taxon>
        <taxon>Tracheophyta</taxon>
        <taxon>Spermatophyta</taxon>
        <taxon>Magnoliopsida</taxon>
        <taxon>eudicotyledons</taxon>
        <taxon>Gunneridae</taxon>
        <taxon>Pentapetalae</taxon>
        <taxon>asterids</taxon>
        <taxon>campanulids</taxon>
        <taxon>Asterales</taxon>
        <taxon>Asteraceae</taxon>
        <taxon>Asteroideae</taxon>
        <taxon>Anthemideae</taxon>
        <taxon>Anthemidinae</taxon>
        <taxon>Tanacetum</taxon>
    </lineage>
</organism>
<protein>
    <submittedName>
        <fullName evidence="2">Uncharacterized protein</fullName>
    </submittedName>
</protein>
<feature type="non-terminal residue" evidence="2">
    <location>
        <position position="40"/>
    </location>
</feature>
<proteinExistence type="predicted"/>
<reference evidence="2" key="1">
    <citation type="journal article" date="2019" name="Sci. Rep.">
        <title>Draft genome of Tanacetum cinerariifolium, the natural source of mosquito coil.</title>
        <authorList>
            <person name="Yamashiro T."/>
            <person name="Shiraishi A."/>
            <person name="Satake H."/>
            <person name="Nakayama K."/>
        </authorList>
    </citation>
    <scope>NUCLEOTIDE SEQUENCE</scope>
</reference>
<dbReference type="EMBL" id="BKCJ011369864">
    <property type="protein sequence ID" value="GFD26575.1"/>
    <property type="molecule type" value="Genomic_DNA"/>
</dbReference>
<feature type="compositionally biased region" description="Polar residues" evidence="1">
    <location>
        <begin position="1"/>
        <end position="13"/>
    </location>
</feature>